<evidence type="ECO:0000313" key="1">
    <source>
        <dbReference type="EMBL" id="CAA9248922.1"/>
    </source>
</evidence>
<organism evidence="1">
    <name type="scientific">uncultured Armatimonadetes bacterium</name>
    <dbReference type="NCBI Taxonomy" id="157466"/>
    <lineage>
        <taxon>Bacteria</taxon>
        <taxon>Bacillati</taxon>
        <taxon>Armatimonadota</taxon>
        <taxon>environmental samples</taxon>
    </lineage>
</organism>
<name>A0A6J4IFQ7_9BACT</name>
<protein>
    <submittedName>
        <fullName evidence="1">Uncharacterized protein</fullName>
    </submittedName>
</protein>
<dbReference type="EMBL" id="CADCTO010000230">
    <property type="protein sequence ID" value="CAA9248922.1"/>
    <property type="molecule type" value="Genomic_DNA"/>
</dbReference>
<dbReference type="AlphaFoldDB" id="A0A6J4IFQ7"/>
<reference evidence="1" key="1">
    <citation type="submission" date="2020-02" db="EMBL/GenBank/DDBJ databases">
        <authorList>
            <person name="Meier V. D."/>
        </authorList>
    </citation>
    <scope>NUCLEOTIDE SEQUENCE</scope>
    <source>
        <strain evidence="1">AVDCRST_MAG63</strain>
    </source>
</reference>
<proteinExistence type="predicted"/>
<gene>
    <name evidence="1" type="ORF">AVDCRST_MAG63-1834</name>
</gene>
<accession>A0A6J4IFQ7</accession>
<sequence>MKEDVRSADTKARRAYRATRRFFGLMAAWPSCVIRRKIMTSRARA</sequence>